<dbReference type="FunFam" id="1.20.58.340:FF:000008">
    <property type="entry name" value="CorA family metal ion transporter"/>
    <property type="match status" value="1"/>
</dbReference>
<comment type="similarity">
    <text evidence="2">Belongs to the CorA metal ion transporter (MIT) (TC 1.A.35) family.</text>
</comment>
<keyword evidence="3 7" id="KW-0812">Transmembrane</keyword>
<dbReference type="InterPro" id="IPR045863">
    <property type="entry name" value="CorA_TM1_TM2"/>
</dbReference>
<feature type="compositionally biased region" description="Basic and acidic residues" evidence="6">
    <location>
        <begin position="642"/>
        <end position="655"/>
    </location>
</feature>
<gene>
    <name evidence="8" type="ORF">DASC09_022620</name>
</gene>
<keyword evidence="9" id="KW-1185">Reference proteome</keyword>
<dbReference type="Gene3D" id="1.20.58.340">
    <property type="entry name" value="Magnesium transport protein CorA, transmembrane region"/>
    <property type="match status" value="2"/>
</dbReference>
<feature type="region of interest" description="Disordered" evidence="6">
    <location>
        <begin position="628"/>
        <end position="679"/>
    </location>
</feature>
<evidence type="ECO:0000256" key="3">
    <source>
        <dbReference type="ARBA" id="ARBA00022692"/>
    </source>
</evidence>
<evidence type="ECO:0000256" key="2">
    <source>
        <dbReference type="ARBA" id="ARBA00009765"/>
    </source>
</evidence>
<evidence type="ECO:0008006" key="10">
    <source>
        <dbReference type="Google" id="ProtNLM"/>
    </source>
</evidence>
<reference evidence="8 9" key="1">
    <citation type="journal article" date="2023" name="Elife">
        <title>Identification of key yeast species and microbe-microbe interactions impacting larval growth of Drosophila in the wild.</title>
        <authorList>
            <person name="Mure A."/>
            <person name="Sugiura Y."/>
            <person name="Maeda R."/>
            <person name="Honda K."/>
            <person name="Sakurai N."/>
            <person name="Takahashi Y."/>
            <person name="Watada M."/>
            <person name="Katoh T."/>
            <person name="Gotoh A."/>
            <person name="Gotoh Y."/>
            <person name="Taniguchi I."/>
            <person name="Nakamura K."/>
            <person name="Hayashi T."/>
            <person name="Katayama T."/>
            <person name="Uemura T."/>
            <person name="Hattori Y."/>
        </authorList>
    </citation>
    <scope>NUCLEOTIDE SEQUENCE [LARGE SCALE GENOMIC DNA]</scope>
    <source>
        <strain evidence="8 9">SC-9</strain>
    </source>
</reference>
<evidence type="ECO:0000313" key="8">
    <source>
        <dbReference type="EMBL" id="GMM34937.1"/>
    </source>
</evidence>
<dbReference type="CDD" id="cd12829">
    <property type="entry name" value="Alr1p-like"/>
    <property type="match status" value="1"/>
</dbReference>
<feature type="compositionally biased region" description="Polar residues" evidence="6">
    <location>
        <begin position="307"/>
        <end position="321"/>
    </location>
</feature>
<feature type="region of interest" description="Disordered" evidence="6">
    <location>
        <begin position="170"/>
        <end position="192"/>
    </location>
</feature>
<dbReference type="AlphaFoldDB" id="A0AAV5QK04"/>
<dbReference type="InterPro" id="IPR044089">
    <property type="entry name" value="Alr1-like"/>
</dbReference>
<keyword evidence="5 7" id="KW-0472">Membrane</keyword>
<dbReference type="InterPro" id="IPR045861">
    <property type="entry name" value="CorA_cytoplasmic_dom"/>
</dbReference>
<dbReference type="InterPro" id="IPR002523">
    <property type="entry name" value="MgTranspt_CorA/ZnTranspt_ZntB"/>
</dbReference>
<dbReference type="GO" id="GO:0000329">
    <property type="term" value="C:fungal-type vacuole membrane"/>
    <property type="evidence" value="ECO:0007669"/>
    <property type="project" value="TreeGrafter"/>
</dbReference>
<sequence length="844" mass="95554">MPTNHHLKANSHQRRHTFSDIFNNDEAQITVGPSGVADEDPVNYGIIDQRVFTRQKKATRKRKKSAEKYKPPVNISAGKASNFADNWLNDEQGMLNASPTNMSPSYMYMPYSDTNNDSNPSPAPKKYSSFSFQAKRGSTFGSGFPANYDYINNRRPSASVEDNLDDLFDSDYEFEGSQPSTKNYNDNDNSSIDDVCLPIDQSDDDEQRQGPKIWPDLRVLQEYYDEEVSELKIIDESNSREAHNAFFSNNNVSGTSPTDYRSDSMVVGFQNPIISKVDESQPFLKHHHVDETEGLDGRLRAPRINPWDTTGHPSNLRNSPNRGMPGLAEQFRFAYFREDLDTTIHASTISGILQPGQTFADLFVRSQYSKKKNPSGSSVLLNEVGKNISTGMSAANTRGNTPVPPEVDESQKIVFWLDVLNPTDDEMKVISKSFGIHPLTTEDIMLGETREKVELFNEYYFICFRSFDIVHEKMKIKVHKELTNAEEFEDDDNLPFLKKITNMVNKKLFGATDDQFRRRLESTFSKDAVDMLRKKQFKNSSKFNELRPLNIYIVVFKDGLLTFHFAPTPHPVNVRRRCRLLKEYLTVSTDWIAYALIDDITDAFGPMIELVEVEVAAIEDEIIKMQSAEDDSDYDSDYSDVEDSKPENSQSHDNRSIVTKNSSISSTSTTSTSSTSSTIRWQRKNDMLRRIGEARKKVMSLSRLLSSKADVIKGFSKKCNESFVNMSPSSEIGMYLGDIQDHIITMVQSLNHCEKLLARSHSNYLAQINIDMTKVNNDMNDVLGKLTMLGTIVLPLNVCTGLWGMNVIVPGQEHDGLVWFNSITMGMVLFALVMYIVARRIGVA</sequence>
<proteinExistence type="inferred from homology"/>
<feature type="transmembrane region" description="Helical" evidence="7">
    <location>
        <begin position="782"/>
        <end position="805"/>
    </location>
</feature>
<feature type="compositionally biased region" description="Low complexity" evidence="6">
    <location>
        <begin position="662"/>
        <end position="679"/>
    </location>
</feature>
<evidence type="ECO:0000256" key="5">
    <source>
        <dbReference type="ARBA" id="ARBA00023136"/>
    </source>
</evidence>
<dbReference type="PANTHER" id="PTHR21535">
    <property type="entry name" value="MAGNESIUM AND COBALT TRANSPORT PROTEIN/MITOCHONDRIAL IMPORT INNER MEMBRANE TRANSLOCASE SUBUNIT TIM8"/>
    <property type="match status" value="1"/>
</dbReference>
<comment type="subcellular location">
    <subcellularLocation>
        <location evidence="1">Membrane</location>
        <topology evidence="1">Multi-pass membrane protein</topology>
    </subcellularLocation>
</comment>
<dbReference type="GO" id="GO:0015095">
    <property type="term" value="F:magnesium ion transmembrane transporter activity"/>
    <property type="evidence" value="ECO:0007669"/>
    <property type="project" value="InterPro"/>
</dbReference>
<dbReference type="SUPFAM" id="SSF144083">
    <property type="entry name" value="Magnesium transport protein CorA, transmembrane region"/>
    <property type="match status" value="1"/>
</dbReference>
<dbReference type="GeneID" id="90072916"/>
<dbReference type="PANTHER" id="PTHR21535:SF51">
    <property type="entry name" value="MANGANESE RESISTANCE PROTEIN MNR2"/>
    <property type="match status" value="1"/>
</dbReference>
<dbReference type="GO" id="GO:0010961">
    <property type="term" value="P:intracellular magnesium ion homeostasis"/>
    <property type="evidence" value="ECO:0007669"/>
    <property type="project" value="TreeGrafter"/>
</dbReference>
<evidence type="ECO:0000256" key="7">
    <source>
        <dbReference type="SAM" id="Phobius"/>
    </source>
</evidence>
<evidence type="ECO:0000256" key="6">
    <source>
        <dbReference type="SAM" id="MobiDB-lite"/>
    </source>
</evidence>
<name>A0AAV5QK04_9ASCO</name>
<organism evidence="8 9">
    <name type="scientific">Saccharomycopsis crataegensis</name>
    <dbReference type="NCBI Taxonomy" id="43959"/>
    <lineage>
        <taxon>Eukaryota</taxon>
        <taxon>Fungi</taxon>
        <taxon>Dikarya</taxon>
        <taxon>Ascomycota</taxon>
        <taxon>Saccharomycotina</taxon>
        <taxon>Saccharomycetes</taxon>
        <taxon>Saccharomycopsidaceae</taxon>
        <taxon>Saccharomycopsis</taxon>
    </lineage>
</organism>
<dbReference type="Proteomes" id="UP001360560">
    <property type="component" value="Unassembled WGS sequence"/>
</dbReference>
<keyword evidence="4 7" id="KW-1133">Transmembrane helix</keyword>
<evidence type="ECO:0000256" key="1">
    <source>
        <dbReference type="ARBA" id="ARBA00004141"/>
    </source>
</evidence>
<feature type="region of interest" description="Disordered" evidence="6">
    <location>
        <begin position="304"/>
        <end position="323"/>
    </location>
</feature>
<feature type="compositionally biased region" description="Acidic residues" evidence="6">
    <location>
        <begin position="628"/>
        <end position="641"/>
    </location>
</feature>
<comment type="caution">
    <text evidence="8">The sequence shown here is derived from an EMBL/GenBank/DDBJ whole genome shotgun (WGS) entry which is preliminary data.</text>
</comment>
<evidence type="ECO:0000256" key="4">
    <source>
        <dbReference type="ARBA" id="ARBA00022989"/>
    </source>
</evidence>
<evidence type="ECO:0000313" key="9">
    <source>
        <dbReference type="Proteomes" id="UP001360560"/>
    </source>
</evidence>
<dbReference type="Gene3D" id="3.30.460.20">
    <property type="entry name" value="CorA soluble domain-like"/>
    <property type="match status" value="1"/>
</dbReference>
<feature type="transmembrane region" description="Helical" evidence="7">
    <location>
        <begin position="817"/>
        <end position="838"/>
    </location>
</feature>
<dbReference type="Pfam" id="PF01544">
    <property type="entry name" value="CorA"/>
    <property type="match status" value="3"/>
</dbReference>
<dbReference type="EMBL" id="BTFZ01000004">
    <property type="protein sequence ID" value="GMM34937.1"/>
    <property type="molecule type" value="Genomic_DNA"/>
</dbReference>
<dbReference type="SUPFAM" id="SSF143865">
    <property type="entry name" value="CorA soluble domain-like"/>
    <property type="match status" value="1"/>
</dbReference>
<accession>A0AAV5QK04</accession>
<protein>
    <recommendedName>
        <fullName evidence="10">Manganese resistance protein MNR2</fullName>
    </recommendedName>
</protein>
<dbReference type="RefSeq" id="XP_064851937.1">
    <property type="nucleotide sequence ID" value="XM_064995865.1"/>
</dbReference>
<feature type="compositionally biased region" description="Low complexity" evidence="6">
    <location>
        <begin position="183"/>
        <end position="192"/>
    </location>
</feature>